<accession>A0A3D8J5J8</accession>
<proteinExistence type="inferred from homology"/>
<organism evidence="5 6">
    <name type="scientific">Helicobacter aurati</name>
    <dbReference type="NCBI Taxonomy" id="137778"/>
    <lineage>
        <taxon>Bacteria</taxon>
        <taxon>Pseudomonadati</taxon>
        <taxon>Campylobacterota</taxon>
        <taxon>Epsilonproteobacteria</taxon>
        <taxon>Campylobacterales</taxon>
        <taxon>Helicobacteraceae</taxon>
        <taxon>Helicobacter</taxon>
    </lineage>
</organism>
<comment type="caution">
    <text evidence="5">The sequence shown here is derived from an EMBL/GenBank/DDBJ whole genome shotgun (WGS) entry which is preliminary data.</text>
</comment>
<dbReference type="Proteomes" id="UP000256424">
    <property type="component" value="Unassembled WGS sequence"/>
</dbReference>
<name>A0A3D8J5J8_9HELI</name>
<dbReference type="SUPFAM" id="SSF116734">
    <property type="entry name" value="DNA methylase specificity domain"/>
    <property type="match status" value="1"/>
</dbReference>
<reference evidence="5 6" key="1">
    <citation type="submission" date="2018-04" db="EMBL/GenBank/DDBJ databases">
        <title>Novel Campyloabacter and Helicobacter Species and Strains.</title>
        <authorList>
            <person name="Mannion A.J."/>
            <person name="Shen Z."/>
            <person name="Fox J.G."/>
        </authorList>
    </citation>
    <scope>NUCLEOTIDE SEQUENCE [LARGE SCALE GENOMIC DNA]</scope>
    <source>
        <strain evidence="5 6">MIT 97-5075</strain>
    </source>
</reference>
<evidence type="ECO:0000313" key="5">
    <source>
        <dbReference type="EMBL" id="RDU72767.1"/>
    </source>
</evidence>
<evidence type="ECO:0000256" key="3">
    <source>
        <dbReference type="ARBA" id="ARBA00023125"/>
    </source>
</evidence>
<keyword evidence="2" id="KW-0680">Restriction system</keyword>
<comment type="similarity">
    <text evidence="1">Belongs to the type-I restriction system S methylase family.</text>
</comment>
<evidence type="ECO:0000256" key="2">
    <source>
        <dbReference type="ARBA" id="ARBA00022747"/>
    </source>
</evidence>
<dbReference type="AlphaFoldDB" id="A0A3D8J5J8"/>
<sequence length="270" mass="30770">MKGLIMNKNLESMRWGEFVVGEIFDFAMRGKRLIERDRVKGNIPYYSASKESNGLTDMIANPLFIAKNKLIISTFCDCYYVEGEFTASDEITIFGNDKLNKHNGLFIARIVKSNASKYAFGYKAFSERLMKQIIMLPIDSKGEPNYKFMESFMRKLEQKHLQKILAYYTHKLESIGGGADFLFVALKLALIILNPLVILSVAKNLAPLVILRKHEVRPKNPMRCFATLNMTKITFVILKSCEARLKNPITKNPYPINLKATISQPSLRVA</sequence>
<keyword evidence="6" id="KW-1185">Reference proteome</keyword>
<protein>
    <recommendedName>
        <fullName evidence="4">Type I restriction modification DNA specificity domain-containing protein</fullName>
    </recommendedName>
</protein>
<dbReference type="EMBL" id="NXLW01000005">
    <property type="protein sequence ID" value="RDU72767.1"/>
    <property type="molecule type" value="Genomic_DNA"/>
</dbReference>
<keyword evidence="3" id="KW-0238">DNA-binding</keyword>
<evidence type="ECO:0000313" key="6">
    <source>
        <dbReference type="Proteomes" id="UP000256424"/>
    </source>
</evidence>
<evidence type="ECO:0000259" key="4">
    <source>
        <dbReference type="Pfam" id="PF01420"/>
    </source>
</evidence>
<dbReference type="InterPro" id="IPR000055">
    <property type="entry name" value="Restrct_endonuc_typeI_TRD"/>
</dbReference>
<dbReference type="GO" id="GO:0009307">
    <property type="term" value="P:DNA restriction-modification system"/>
    <property type="evidence" value="ECO:0007669"/>
    <property type="project" value="UniProtKB-KW"/>
</dbReference>
<feature type="domain" description="Type I restriction modification DNA specificity" evidence="4">
    <location>
        <begin position="15"/>
        <end position="164"/>
    </location>
</feature>
<dbReference type="GO" id="GO:0003677">
    <property type="term" value="F:DNA binding"/>
    <property type="evidence" value="ECO:0007669"/>
    <property type="project" value="UniProtKB-KW"/>
</dbReference>
<dbReference type="InterPro" id="IPR044946">
    <property type="entry name" value="Restrct_endonuc_typeI_TRD_sf"/>
</dbReference>
<dbReference type="Pfam" id="PF01420">
    <property type="entry name" value="Methylase_S"/>
    <property type="match status" value="1"/>
</dbReference>
<evidence type="ECO:0000256" key="1">
    <source>
        <dbReference type="ARBA" id="ARBA00010923"/>
    </source>
</evidence>
<gene>
    <name evidence="5" type="ORF">CQA66_04030</name>
</gene>
<dbReference type="Gene3D" id="3.90.220.20">
    <property type="entry name" value="DNA methylase specificity domains"/>
    <property type="match status" value="1"/>
</dbReference>